<sequence length="70" mass="7206">DLNAGLVSRNTLGAAFVATRSIHASMMGFRKTGTAKAPSVLEERILGADTSAELEETGRVQSVGDGIACV</sequence>
<accession>A0A669PNY0</accession>
<dbReference type="OMA" id="SIHASMM"/>
<dbReference type="InterPro" id="IPR023366">
    <property type="entry name" value="ATP_synth_asu-like_sf"/>
</dbReference>
<organism evidence="1 2">
    <name type="scientific">Phasianus colchicus</name>
    <name type="common">Common pheasant</name>
    <dbReference type="NCBI Taxonomy" id="9054"/>
    <lineage>
        <taxon>Eukaryota</taxon>
        <taxon>Metazoa</taxon>
        <taxon>Chordata</taxon>
        <taxon>Craniata</taxon>
        <taxon>Vertebrata</taxon>
        <taxon>Euteleostomi</taxon>
        <taxon>Archelosauria</taxon>
        <taxon>Archosauria</taxon>
        <taxon>Dinosauria</taxon>
        <taxon>Saurischia</taxon>
        <taxon>Theropoda</taxon>
        <taxon>Coelurosauria</taxon>
        <taxon>Aves</taxon>
        <taxon>Neognathae</taxon>
        <taxon>Galloanserae</taxon>
        <taxon>Galliformes</taxon>
        <taxon>Phasianidae</taxon>
        <taxon>Phasianinae</taxon>
        <taxon>Phasianus</taxon>
    </lineage>
</organism>
<keyword evidence="2" id="KW-1185">Reference proteome</keyword>
<dbReference type="Gene3D" id="2.40.30.20">
    <property type="match status" value="1"/>
</dbReference>
<dbReference type="Proteomes" id="UP000472261">
    <property type="component" value="Unplaced"/>
</dbReference>
<name>A0A669PNY0_PHACC</name>
<protein>
    <submittedName>
        <fullName evidence="1">Uncharacterized protein</fullName>
    </submittedName>
</protein>
<reference evidence="1" key="2">
    <citation type="submission" date="2025-09" db="UniProtKB">
        <authorList>
            <consortium name="Ensembl"/>
        </authorList>
    </citation>
    <scope>IDENTIFICATION</scope>
</reference>
<evidence type="ECO:0000313" key="1">
    <source>
        <dbReference type="Ensembl" id="ENSPCLP00000009170.1"/>
    </source>
</evidence>
<dbReference type="Ensembl" id="ENSPCLT00000012397.1">
    <property type="protein sequence ID" value="ENSPCLP00000009170.1"/>
    <property type="gene ID" value="ENSPCLG00000007601.1"/>
</dbReference>
<dbReference type="AlphaFoldDB" id="A0A669PNY0"/>
<evidence type="ECO:0000313" key="2">
    <source>
        <dbReference type="Proteomes" id="UP000472261"/>
    </source>
</evidence>
<reference evidence="1" key="1">
    <citation type="submission" date="2025-08" db="UniProtKB">
        <authorList>
            <consortium name="Ensembl"/>
        </authorList>
    </citation>
    <scope>IDENTIFICATION</scope>
</reference>
<proteinExistence type="predicted"/>